<dbReference type="Proteomes" id="UP000014622">
    <property type="component" value="Unassembled WGS sequence"/>
</dbReference>
<sequence length="281" mass="31281">MAKEARKRILIIGGSEQIMRNTMLFIPFVLLLSACSLITERSDNTQPSSSTSETVASTEKSSTKMASSTEQTRATSSNEEKTALNQLKEQQPNVPMPLDVPISSGYLNVAAAQTKQGYSILYYGSDRPLRLNADELNQETPIATYLYQYGFASSQETIQVLQPFEIDTNGQKMDLGHQITGYQQGAAGSSYLEWQEGNWRIRIRGNNIDGQEPLPLAKEIVAYLEENRLPAPEQFGKITIDMGDTTNRAVEVSWQEPKNVYTITRQDPMAALKMAVSMKKP</sequence>
<feature type="compositionally biased region" description="Polar residues" evidence="1">
    <location>
        <begin position="65"/>
        <end position="93"/>
    </location>
</feature>
<evidence type="ECO:0000313" key="2">
    <source>
        <dbReference type="EMBL" id="EPI12808.1"/>
    </source>
</evidence>
<dbReference type="EMBL" id="ATIT01000086">
    <property type="protein sequence ID" value="EPI12808.1"/>
    <property type="molecule type" value="Genomic_DNA"/>
</dbReference>
<accession>A0AB73A9I0</accession>
<proteinExistence type="predicted"/>
<organism evidence="2 3">
    <name type="scientific">Enterococcus faecium SD2A-2</name>
    <dbReference type="NCBI Taxonomy" id="1244154"/>
    <lineage>
        <taxon>Bacteria</taxon>
        <taxon>Bacillati</taxon>
        <taxon>Bacillota</taxon>
        <taxon>Bacilli</taxon>
        <taxon>Lactobacillales</taxon>
        <taxon>Enterococcaceae</taxon>
        <taxon>Enterococcus</taxon>
    </lineage>
</organism>
<feature type="compositionally biased region" description="Low complexity" evidence="1">
    <location>
        <begin position="48"/>
        <end position="64"/>
    </location>
</feature>
<name>A0AB73A9I0_ENTFC</name>
<dbReference type="PROSITE" id="PS51257">
    <property type="entry name" value="PROKAR_LIPOPROTEIN"/>
    <property type="match status" value="1"/>
</dbReference>
<dbReference type="AlphaFoldDB" id="A0AB73A9I0"/>
<comment type="caution">
    <text evidence="2">The sequence shown here is derived from an EMBL/GenBank/DDBJ whole genome shotgun (WGS) entry which is preliminary data.</text>
</comment>
<feature type="region of interest" description="Disordered" evidence="1">
    <location>
        <begin position="41"/>
        <end position="95"/>
    </location>
</feature>
<reference evidence="2 3" key="1">
    <citation type="submission" date="2013-06" db="EMBL/GenBank/DDBJ databases">
        <authorList>
            <person name="Weinstock G."/>
            <person name="Sodergren E."/>
            <person name="Lobos E.A."/>
            <person name="Fulton L."/>
            <person name="Fulton R."/>
            <person name="Courtney L."/>
            <person name="Fronick C."/>
            <person name="O'Laughlin M."/>
            <person name="Godfrey J."/>
            <person name="Wilson R.M."/>
            <person name="Miner T."/>
            <person name="Farmer C."/>
            <person name="Delehaunty K."/>
            <person name="Cordes M."/>
            <person name="Minx P."/>
            <person name="Tomlinson C."/>
            <person name="Chen J."/>
            <person name="Wollam A."/>
            <person name="Pepin K.H."/>
            <person name="Bhonagiri V."/>
            <person name="Zhang X."/>
            <person name="Warren W."/>
            <person name="Mitreva M."/>
            <person name="Mardis E.R."/>
            <person name="Wilson R.K."/>
        </authorList>
    </citation>
    <scope>NUCLEOTIDE SEQUENCE [LARGE SCALE GENOMIC DNA]</scope>
    <source>
        <strain evidence="2 3">SD2A-2</strain>
    </source>
</reference>
<evidence type="ECO:0000256" key="1">
    <source>
        <dbReference type="SAM" id="MobiDB-lite"/>
    </source>
</evidence>
<evidence type="ECO:0000313" key="3">
    <source>
        <dbReference type="Proteomes" id="UP000014622"/>
    </source>
</evidence>
<evidence type="ECO:0008006" key="4">
    <source>
        <dbReference type="Google" id="ProtNLM"/>
    </source>
</evidence>
<protein>
    <recommendedName>
        <fullName evidence="4">Lipoprotein</fullName>
    </recommendedName>
</protein>
<gene>
    <name evidence="2" type="ORF">D356_01398</name>
</gene>